<proteinExistence type="predicted"/>
<protein>
    <recommendedName>
        <fullName evidence="4">CCHC-type domain-containing protein</fullName>
    </recommendedName>
</protein>
<dbReference type="InterPro" id="IPR036875">
    <property type="entry name" value="Znf_CCHC_sf"/>
</dbReference>
<feature type="region of interest" description="Disordered" evidence="2">
    <location>
        <begin position="252"/>
        <end position="325"/>
    </location>
</feature>
<dbReference type="SMART" id="SM00343">
    <property type="entry name" value="ZnF_C2HC"/>
    <property type="match status" value="1"/>
</dbReference>
<dbReference type="PROSITE" id="PS50158">
    <property type="entry name" value="ZF_CCHC"/>
    <property type="match status" value="1"/>
</dbReference>
<evidence type="ECO:0000256" key="3">
    <source>
        <dbReference type="SAM" id="SignalP"/>
    </source>
</evidence>
<sequence length="343" mass="36805">MHSHLVLLLLLSCSAGLSDTAPDDSFLKAVWDDAVADRDALRSALISAESALAAAISVSPEIEGLPCPRALTNARLTVDSTRNSLLSAEARTNALFQAATATASTSRDPEAARVSSESPLPEDRKGKRPAPHEDIADRTVQEPPDGWLDRDGKLHRRRAAVARDLQSDLNLVFNIYDSAFTPIADLQVNINNDSPIEPSSPASPANLLSALLAIASIAAKMSHSISKKAKTLHVEHEYGQEIAKLFAKEDPLGEKGSADNKKLKKAIDTARTLRSLPSSSSKPSRPARRAQAHPPQSAEPRSDPDRRGRSAANSPRPSDPSEVTCFRCKKKGHFSKNCPGSAR</sequence>
<gene>
    <name evidence="5" type="ORF">TCHU04912_LOCUS18817</name>
</gene>
<name>A0A7S1T2N0_9CHLO</name>
<dbReference type="InterPro" id="IPR001878">
    <property type="entry name" value="Znf_CCHC"/>
</dbReference>
<dbReference type="GO" id="GO:0003676">
    <property type="term" value="F:nucleic acid binding"/>
    <property type="evidence" value="ECO:0007669"/>
    <property type="project" value="InterPro"/>
</dbReference>
<feature type="chain" id="PRO_5030566063" description="CCHC-type domain-containing protein" evidence="3">
    <location>
        <begin position="21"/>
        <end position="343"/>
    </location>
</feature>
<reference evidence="5" key="1">
    <citation type="submission" date="2021-01" db="EMBL/GenBank/DDBJ databases">
        <authorList>
            <person name="Corre E."/>
            <person name="Pelletier E."/>
            <person name="Niang G."/>
            <person name="Scheremetjew M."/>
            <person name="Finn R."/>
            <person name="Kale V."/>
            <person name="Holt S."/>
            <person name="Cochrane G."/>
            <person name="Meng A."/>
            <person name="Brown T."/>
            <person name="Cohen L."/>
        </authorList>
    </citation>
    <scope>NUCLEOTIDE SEQUENCE</scope>
    <source>
        <strain evidence="5">PLY429</strain>
    </source>
</reference>
<evidence type="ECO:0000256" key="2">
    <source>
        <dbReference type="SAM" id="MobiDB-lite"/>
    </source>
</evidence>
<dbReference type="EMBL" id="HBGG01036095">
    <property type="protein sequence ID" value="CAD9216573.1"/>
    <property type="molecule type" value="Transcribed_RNA"/>
</dbReference>
<evidence type="ECO:0000259" key="4">
    <source>
        <dbReference type="PROSITE" id="PS50158"/>
    </source>
</evidence>
<keyword evidence="1" id="KW-0862">Zinc</keyword>
<dbReference type="GO" id="GO:0008270">
    <property type="term" value="F:zinc ion binding"/>
    <property type="evidence" value="ECO:0007669"/>
    <property type="project" value="UniProtKB-KW"/>
</dbReference>
<dbReference type="AlphaFoldDB" id="A0A7S1T2N0"/>
<dbReference type="Pfam" id="PF00098">
    <property type="entry name" value="zf-CCHC"/>
    <property type="match status" value="1"/>
</dbReference>
<keyword evidence="1" id="KW-0479">Metal-binding</keyword>
<evidence type="ECO:0000256" key="1">
    <source>
        <dbReference type="PROSITE-ProRule" id="PRU00047"/>
    </source>
</evidence>
<feature type="compositionally biased region" description="Low complexity" evidence="2">
    <location>
        <begin position="269"/>
        <end position="284"/>
    </location>
</feature>
<evidence type="ECO:0000313" key="5">
    <source>
        <dbReference type="EMBL" id="CAD9216573.1"/>
    </source>
</evidence>
<keyword evidence="1" id="KW-0863">Zinc-finger</keyword>
<dbReference type="Gene3D" id="4.10.60.10">
    <property type="entry name" value="Zinc finger, CCHC-type"/>
    <property type="match status" value="1"/>
</dbReference>
<organism evidence="5">
    <name type="scientific">Tetraselmis chuii</name>
    <dbReference type="NCBI Taxonomy" id="63592"/>
    <lineage>
        <taxon>Eukaryota</taxon>
        <taxon>Viridiplantae</taxon>
        <taxon>Chlorophyta</taxon>
        <taxon>core chlorophytes</taxon>
        <taxon>Chlorodendrophyceae</taxon>
        <taxon>Chlorodendrales</taxon>
        <taxon>Chlorodendraceae</taxon>
        <taxon>Tetraselmis</taxon>
    </lineage>
</organism>
<keyword evidence="3" id="KW-0732">Signal</keyword>
<dbReference type="SUPFAM" id="SSF57756">
    <property type="entry name" value="Retrovirus zinc finger-like domains"/>
    <property type="match status" value="1"/>
</dbReference>
<feature type="compositionally biased region" description="Basic and acidic residues" evidence="2">
    <location>
        <begin position="121"/>
        <end position="140"/>
    </location>
</feature>
<feature type="region of interest" description="Disordered" evidence="2">
    <location>
        <begin position="99"/>
        <end position="151"/>
    </location>
</feature>
<feature type="domain" description="CCHC-type" evidence="4">
    <location>
        <begin position="325"/>
        <end position="339"/>
    </location>
</feature>
<feature type="compositionally biased region" description="Basic and acidic residues" evidence="2">
    <location>
        <begin position="252"/>
        <end position="268"/>
    </location>
</feature>
<feature type="signal peptide" evidence="3">
    <location>
        <begin position="1"/>
        <end position="20"/>
    </location>
</feature>
<accession>A0A7S1T2N0</accession>